<dbReference type="GeneID" id="112278392"/>
<keyword evidence="4" id="KW-0833">Ubl conjugation pathway</keyword>
<dbReference type="PaxDb" id="3218-PP1S54_11V6.1"/>
<dbReference type="STRING" id="3218.A9S7E4"/>
<dbReference type="InterPro" id="IPR033860">
    <property type="entry name" value="MPN_BRCC36"/>
</dbReference>
<organism evidence="10">
    <name type="scientific">Physcomitrium patens</name>
    <name type="common">Spreading-leaved earth moss</name>
    <name type="synonym">Physcomitrella patens</name>
    <dbReference type="NCBI Taxonomy" id="3218"/>
    <lineage>
        <taxon>Eukaryota</taxon>
        <taxon>Viridiplantae</taxon>
        <taxon>Streptophyta</taxon>
        <taxon>Embryophyta</taxon>
        <taxon>Bryophyta</taxon>
        <taxon>Bryophytina</taxon>
        <taxon>Bryopsida</taxon>
        <taxon>Funariidae</taxon>
        <taxon>Funariales</taxon>
        <taxon>Funariaceae</taxon>
        <taxon>Physcomitrium</taxon>
    </lineage>
</organism>
<dbReference type="SUPFAM" id="SSF102712">
    <property type="entry name" value="JAB1/MPN domain"/>
    <property type="match status" value="1"/>
</dbReference>
<keyword evidence="7" id="KW-0482">Metalloprotease</keyword>
<dbReference type="PANTHER" id="PTHR10410">
    <property type="entry name" value="EUKARYOTIC TRANSLATION INITIATION FACTOR 3 -RELATED"/>
    <property type="match status" value="1"/>
</dbReference>
<keyword evidence="12" id="KW-1185">Reference proteome</keyword>
<dbReference type="OMA" id="NHSAKHQ"/>
<accession>A9S7E4</accession>
<dbReference type="InterPro" id="IPR050242">
    <property type="entry name" value="JAMM_MPN+_peptidase_M67A"/>
</dbReference>
<feature type="region of interest" description="Disordered" evidence="8">
    <location>
        <begin position="398"/>
        <end position="417"/>
    </location>
</feature>
<dbReference type="RefSeq" id="XP_024367571.1">
    <property type="nucleotide sequence ID" value="XM_024511803.2"/>
</dbReference>
<evidence type="ECO:0000256" key="8">
    <source>
        <dbReference type="SAM" id="MobiDB-lite"/>
    </source>
</evidence>
<dbReference type="EMBL" id="ABEU02000027">
    <property type="protein sequence ID" value="PNR26353.1"/>
    <property type="molecule type" value="Genomic_DNA"/>
</dbReference>
<sequence length="417" mass="45688">MALEGVKVTQEVWLTCVTHALSTETEEIMGLLLGDIQYTSKGGAVAFVWAAAPQTRLDRRKDRVETNPEQLAAATAQADRMTAATGKTTRVIGWYHSHPHITVMPSHVDVRTQGMYQMLDPGFVGLIFSCFSEDSSKVGRIQAIAFQSRDGRSSRPVPVWGTSSNANPPAATVPDFGGVLEGADPEMDLDMQLATKMNMEQHGSSAPLENLFAISDNKPSVSGASSDYVREDDAFTMQEALHLSTLDISDAQYIRKEVPLEILPGHSRMEAEHPLSSLVALQEILYAEEHAAYNQAMKQSTNDRGQLHPLAAIHHSSTYQASLTKLLEYCLCPVSMSLWDRLQQNKLKLKLLKEEAAALQALYASRSPSQSSNSAKNPVRTVLPSVPAVSTDSRAIVRGTGRERSSEREHAKDLITF</sequence>
<evidence type="ECO:0000313" key="12">
    <source>
        <dbReference type="Proteomes" id="UP000006727"/>
    </source>
</evidence>
<evidence type="ECO:0000256" key="7">
    <source>
        <dbReference type="ARBA" id="ARBA00023049"/>
    </source>
</evidence>
<proteinExistence type="inferred from homology"/>
<evidence type="ECO:0000256" key="5">
    <source>
        <dbReference type="ARBA" id="ARBA00022801"/>
    </source>
</evidence>
<dbReference type="CDD" id="cd08068">
    <property type="entry name" value="MPN_BRCC36"/>
    <property type="match status" value="1"/>
</dbReference>
<dbReference type="GO" id="GO:0006508">
    <property type="term" value="P:proteolysis"/>
    <property type="evidence" value="ECO:0007669"/>
    <property type="project" value="UniProtKB-KW"/>
</dbReference>
<keyword evidence="5" id="KW-0378">Hydrolase</keyword>
<gene>
    <name evidence="11" type="primary">LOC112278392</name>
    <name evidence="10" type="ORF">PHYPA_030928</name>
</gene>
<dbReference type="GO" id="GO:0070536">
    <property type="term" value="P:protein K63-linked deubiquitination"/>
    <property type="evidence" value="ECO:0007669"/>
    <property type="project" value="InterPro"/>
</dbReference>
<dbReference type="Proteomes" id="UP000006727">
    <property type="component" value="Chromosome 27"/>
</dbReference>
<evidence type="ECO:0000313" key="11">
    <source>
        <dbReference type="EnsemblPlants" id="PAC:32951419.CDS.1"/>
    </source>
</evidence>
<dbReference type="MEROPS" id="M67.A03"/>
<dbReference type="Pfam" id="PF01398">
    <property type="entry name" value="JAB"/>
    <property type="match status" value="1"/>
</dbReference>
<dbReference type="OrthoDB" id="446074at2759"/>
<dbReference type="eggNOG" id="KOG1555">
    <property type="taxonomic scope" value="Eukaryota"/>
</dbReference>
<dbReference type="AlphaFoldDB" id="A9S7E4"/>
<dbReference type="PROSITE" id="PS50249">
    <property type="entry name" value="MPN"/>
    <property type="match status" value="1"/>
</dbReference>
<keyword evidence="6" id="KW-0862">Zinc</keyword>
<dbReference type="HOGENOM" id="CLU_040976_0_0_1"/>
<dbReference type="InterPro" id="IPR000555">
    <property type="entry name" value="JAMM/MPN+_dom"/>
</dbReference>
<reference evidence="11" key="3">
    <citation type="submission" date="2020-12" db="UniProtKB">
        <authorList>
            <consortium name="EnsemblPlants"/>
        </authorList>
    </citation>
    <scope>IDENTIFICATION</scope>
</reference>
<dbReference type="FunCoup" id="A9S7E4">
    <property type="interactions" value="2029"/>
</dbReference>
<evidence type="ECO:0000256" key="1">
    <source>
        <dbReference type="ARBA" id="ARBA00008021"/>
    </source>
</evidence>
<dbReference type="Pfam" id="PF18110">
    <property type="entry name" value="BRCC36_C"/>
    <property type="match status" value="1"/>
</dbReference>
<dbReference type="GO" id="GO:0004843">
    <property type="term" value="F:cysteine-type deubiquitinase activity"/>
    <property type="evidence" value="ECO:0007669"/>
    <property type="project" value="InterPro"/>
</dbReference>
<dbReference type="SMART" id="SM00232">
    <property type="entry name" value="JAB_MPN"/>
    <property type="match status" value="1"/>
</dbReference>
<dbReference type="RefSeq" id="XP_024367569.1">
    <property type="nucleotide sequence ID" value="XM_024511801.2"/>
</dbReference>
<dbReference type="EnsemblPlants" id="Pp3c27_4740V3.1">
    <property type="protein sequence ID" value="PAC:32951419.CDS.1"/>
    <property type="gene ID" value="Pp3c27_4740"/>
</dbReference>
<dbReference type="Gramene" id="Pp3c27_4740V3.2">
    <property type="protein sequence ID" value="PAC:32951420.CDS.1"/>
    <property type="gene ID" value="Pp3c27_4740"/>
</dbReference>
<dbReference type="GO" id="GO:0046872">
    <property type="term" value="F:metal ion binding"/>
    <property type="evidence" value="ECO:0007669"/>
    <property type="project" value="UniProtKB-KW"/>
</dbReference>
<dbReference type="GO" id="GO:0031593">
    <property type="term" value="F:polyubiquitin modification-dependent protein binding"/>
    <property type="evidence" value="ECO:0000318"/>
    <property type="project" value="GO_Central"/>
</dbReference>
<evidence type="ECO:0000256" key="4">
    <source>
        <dbReference type="ARBA" id="ARBA00022786"/>
    </source>
</evidence>
<comment type="similarity">
    <text evidence="1">Belongs to the peptidase M67A family. BRCC36 subfamily.</text>
</comment>
<dbReference type="GO" id="GO:0006302">
    <property type="term" value="P:double-strand break repair"/>
    <property type="evidence" value="ECO:0000318"/>
    <property type="project" value="GO_Central"/>
</dbReference>
<reference evidence="10 12" key="2">
    <citation type="journal article" date="2018" name="Plant J.">
        <title>The Physcomitrella patens chromosome-scale assembly reveals moss genome structure and evolution.</title>
        <authorList>
            <person name="Lang D."/>
            <person name="Ullrich K.K."/>
            <person name="Murat F."/>
            <person name="Fuchs J."/>
            <person name="Jenkins J."/>
            <person name="Haas F.B."/>
            <person name="Piednoel M."/>
            <person name="Gundlach H."/>
            <person name="Van Bel M."/>
            <person name="Meyberg R."/>
            <person name="Vives C."/>
            <person name="Morata J."/>
            <person name="Symeonidi A."/>
            <person name="Hiss M."/>
            <person name="Muchero W."/>
            <person name="Kamisugi Y."/>
            <person name="Saleh O."/>
            <person name="Blanc G."/>
            <person name="Decker E.L."/>
            <person name="van Gessel N."/>
            <person name="Grimwood J."/>
            <person name="Hayes R.D."/>
            <person name="Graham S.W."/>
            <person name="Gunter L.E."/>
            <person name="McDaniel S.F."/>
            <person name="Hoernstein S.N.W."/>
            <person name="Larsson A."/>
            <person name="Li F.W."/>
            <person name="Perroud P.F."/>
            <person name="Phillips J."/>
            <person name="Ranjan P."/>
            <person name="Rokshar D.S."/>
            <person name="Rothfels C.J."/>
            <person name="Schneider L."/>
            <person name="Shu S."/>
            <person name="Stevenson D.W."/>
            <person name="Thummler F."/>
            <person name="Tillich M."/>
            <person name="Villarreal Aguilar J.C."/>
            <person name="Widiez T."/>
            <person name="Wong G.K."/>
            <person name="Wymore A."/>
            <person name="Zhang Y."/>
            <person name="Zimmer A.D."/>
            <person name="Quatrano R.S."/>
            <person name="Mayer K.F.X."/>
            <person name="Goodstein D."/>
            <person name="Casacuberta J.M."/>
            <person name="Vandepoele K."/>
            <person name="Reski R."/>
            <person name="Cuming A.C."/>
            <person name="Tuskan G.A."/>
            <person name="Maumus F."/>
            <person name="Salse J."/>
            <person name="Schmutz J."/>
            <person name="Rensing S.A."/>
        </authorList>
    </citation>
    <scope>NUCLEOTIDE SEQUENCE [LARGE SCALE GENOMIC DNA]</scope>
    <source>
        <strain evidence="11 12">cv. Gransden 2004</strain>
    </source>
</reference>
<dbReference type="Gramene" id="Pp3c27_4740V3.1">
    <property type="protein sequence ID" value="PAC:32951419.CDS.1"/>
    <property type="gene ID" value="Pp3c27_4740"/>
</dbReference>
<keyword evidence="2" id="KW-0645">Protease</keyword>
<dbReference type="FunFam" id="3.40.140.10:FF:000042">
    <property type="entry name" value="Mov34/MPN/PAD-1 family protein"/>
    <property type="match status" value="1"/>
</dbReference>
<dbReference type="InterPro" id="IPR040749">
    <property type="entry name" value="BRCC36_C"/>
</dbReference>
<protein>
    <recommendedName>
        <fullName evidence="9">MPN domain-containing protein</fullName>
    </recommendedName>
</protein>
<evidence type="ECO:0000256" key="2">
    <source>
        <dbReference type="ARBA" id="ARBA00022670"/>
    </source>
</evidence>
<reference evidence="10 12" key="1">
    <citation type="journal article" date="2008" name="Science">
        <title>The Physcomitrella genome reveals evolutionary insights into the conquest of land by plants.</title>
        <authorList>
            <person name="Rensing S."/>
            <person name="Lang D."/>
            <person name="Zimmer A."/>
            <person name="Terry A."/>
            <person name="Salamov A."/>
            <person name="Shapiro H."/>
            <person name="Nishiyama T."/>
            <person name="Perroud P.-F."/>
            <person name="Lindquist E."/>
            <person name="Kamisugi Y."/>
            <person name="Tanahashi T."/>
            <person name="Sakakibara K."/>
            <person name="Fujita T."/>
            <person name="Oishi K."/>
            <person name="Shin-I T."/>
            <person name="Kuroki Y."/>
            <person name="Toyoda A."/>
            <person name="Suzuki Y."/>
            <person name="Hashimoto A."/>
            <person name="Yamaguchi K."/>
            <person name="Sugano A."/>
            <person name="Kohara Y."/>
            <person name="Fujiyama A."/>
            <person name="Anterola A."/>
            <person name="Aoki S."/>
            <person name="Ashton N."/>
            <person name="Barbazuk W.B."/>
            <person name="Barker E."/>
            <person name="Bennetzen J."/>
            <person name="Bezanilla M."/>
            <person name="Blankenship R."/>
            <person name="Cho S.H."/>
            <person name="Dutcher S."/>
            <person name="Estelle M."/>
            <person name="Fawcett J.A."/>
            <person name="Gundlach H."/>
            <person name="Hanada K."/>
            <person name="Heyl A."/>
            <person name="Hicks K.A."/>
            <person name="Hugh J."/>
            <person name="Lohr M."/>
            <person name="Mayer K."/>
            <person name="Melkozernov A."/>
            <person name="Murata T."/>
            <person name="Nelson D."/>
            <person name="Pils B."/>
            <person name="Prigge M."/>
            <person name="Reiss B."/>
            <person name="Renner T."/>
            <person name="Rombauts S."/>
            <person name="Rushton P."/>
            <person name="Sanderfoot A."/>
            <person name="Schween G."/>
            <person name="Shiu S.-H."/>
            <person name="Stueber K."/>
            <person name="Theodoulou F.L."/>
            <person name="Tu H."/>
            <person name="Van de Peer Y."/>
            <person name="Verrier P.J."/>
            <person name="Waters E."/>
            <person name="Wood A."/>
            <person name="Yang L."/>
            <person name="Cove D."/>
            <person name="Cuming A."/>
            <person name="Hasebe M."/>
            <person name="Lucas S."/>
            <person name="Mishler D.B."/>
            <person name="Reski R."/>
            <person name="Grigoriev I."/>
            <person name="Quatrano R.S."/>
            <person name="Boore J.L."/>
        </authorList>
    </citation>
    <scope>NUCLEOTIDE SEQUENCE [LARGE SCALE GENOMIC DNA]</scope>
    <source>
        <strain evidence="11 12">cv. Gransden 2004</strain>
    </source>
</reference>
<dbReference type="KEGG" id="ppp:112278392"/>
<keyword evidence="3" id="KW-0479">Metal-binding</keyword>
<dbReference type="InterPro" id="IPR037518">
    <property type="entry name" value="MPN"/>
</dbReference>
<dbReference type="GO" id="GO:0070531">
    <property type="term" value="C:BRCA1-A complex"/>
    <property type="evidence" value="ECO:0000318"/>
    <property type="project" value="GO_Central"/>
</dbReference>
<feature type="region of interest" description="Disordered" evidence="8">
    <location>
        <begin position="152"/>
        <end position="173"/>
    </location>
</feature>
<dbReference type="GO" id="GO:0070552">
    <property type="term" value="C:BRISC complex"/>
    <property type="evidence" value="ECO:0000318"/>
    <property type="project" value="GO_Central"/>
</dbReference>
<name>A9S7E4_PHYPA</name>
<evidence type="ECO:0000259" key="9">
    <source>
        <dbReference type="PROSITE" id="PS50249"/>
    </source>
</evidence>
<dbReference type="GO" id="GO:0008237">
    <property type="term" value="F:metallopeptidase activity"/>
    <property type="evidence" value="ECO:0000318"/>
    <property type="project" value="GO_Central"/>
</dbReference>
<dbReference type="EnsemblPlants" id="Pp3c27_4740V3.2">
    <property type="protein sequence ID" value="PAC:32951420.CDS.1"/>
    <property type="gene ID" value="Pp3c27_4740"/>
</dbReference>
<evidence type="ECO:0000256" key="3">
    <source>
        <dbReference type="ARBA" id="ARBA00022723"/>
    </source>
</evidence>
<evidence type="ECO:0000313" key="10">
    <source>
        <dbReference type="EMBL" id="PNR26353.1"/>
    </source>
</evidence>
<feature type="compositionally biased region" description="Basic and acidic residues" evidence="8">
    <location>
        <begin position="400"/>
        <end position="417"/>
    </location>
</feature>
<feature type="domain" description="MPN" evidence="9">
    <location>
        <begin position="6"/>
        <end position="152"/>
    </location>
</feature>
<dbReference type="Gene3D" id="3.40.140.10">
    <property type="entry name" value="Cytidine Deaminase, domain 2"/>
    <property type="match status" value="1"/>
</dbReference>
<evidence type="ECO:0000256" key="6">
    <source>
        <dbReference type="ARBA" id="ARBA00022833"/>
    </source>
</evidence>